<dbReference type="OrthoDB" id="10444846at2759"/>
<feature type="coiled-coil region" evidence="1">
    <location>
        <begin position="60"/>
        <end position="98"/>
    </location>
</feature>
<evidence type="ECO:0000313" key="4">
    <source>
        <dbReference type="Proteomes" id="UP000624404"/>
    </source>
</evidence>
<evidence type="ECO:0000313" key="3">
    <source>
        <dbReference type="EMBL" id="CAD6441487.1"/>
    </source>
</evidence>
<feature type="transmembrane region" description="Helical" evidence="2">
    <location>
        <begin position="7"/>
        <end position="30"/>
    </location>
</feature>
<keyword evidence="4" id="KW-1185">Reference proteome</keyword>
<comment type="caution">
    <text evidence="3">The sequence shown here is derived from an EMBL/GenBank/DDBJ whole genome shotgun (WGS) entry which is preliminary data.</text>
</comment>
<gene>
    <name evidence="3" type="ORF">SCLTRI_LOCUS1276</name>
</gene>
<evidence type="ECO:0000256" key="2">
    <source>
        <dbReference type="SAM" id="Phobius"/>
    </source>
</evidence>
<proteinExistence type="predicted"/>
<keyword evidence="2" id="KW-0812">Transmembrane</keyword>
<sequence length="158" mass="18408">MSPFTSIFDLFGAFIYYGTLLLLLTALWTYSLSEMLNAPIIAQSFRVLKSQQDDQHSLKLELAKIDLEKAKVEMEMAKENMKAQMEMEKLSMERETNKAKMDIETATSKAQLDMQQETLENDIDLEYKKFQAQSKPETEVQELKNEVERLKNQLEEKL</sequence>
<protein>
    <submittedName>
        <fullName evidence="3">92749436-eb3f-4d46-995d-a4324c447e28-CDS</fullName>
    </submittedName>
</protein>
<keyword evidence="1" id="KW-0175">Coiled coil</keyword>
<dbReference type="Proteomes" id="UP000624404">
    <property type="component" value="Unassembled WGS sequence"/>
</dbReference>
<organism evidence="3 4">
    <name type="scientific">Sclerotinia trifoliorum</name>
    <dbReference type="NCBI Taxonomy" id="28548"/>
    <lineage>
        <taxon>Eukaryota</taxon>
        <taxon>Fungi</taxon>
        <taxon>Dikarya</taxon>
        <taxon>Ascomycota</taxon>
        <taxon>Pezizomycotina</taxon>
        <taxon>Leotiomycetes</taxon>
        <taxon>Helotiales</taxon>
        <taxon>Sclerotiniaceae</taxon>
        <taxon>Sclerotinia</taxon>
    </lineage>
</organism>
<name>A0A8H2VNE9_9HELO</name>
<keyword evidence="2" id="KW-0472">Membrane</keyword>
<accession>A0A8H2VNE9</accession>
<keyword evidence="2" id="KW-1133">Transmembrane helix</keyword>
<reference evidence="3" key="1">
    <citation type="submission" date="2020-10" db="EMBL/GenBank/DDBJ databases">
        <authorList>
            <person name="Kusch S."/>
        </authorList>
    </citation>
    <scope>NUCLEOTIDE SEQUENCE</scope>
    <source>
        <strain evidence="3">SwB9</strain>
    </source>
</reference>
<dbReference type="EMBL" id="CAJHIA010000006">
    <property type="protein sequence ID" value="CAD6441487.1"/>
    <property type="molecule type" value="Genomic_DNA"/>
</dbReference>
<dbReference type="AlphaFoldDB" id="A0A8H2VNE9"/>
<evidence type="ECO:0000256" key="1">
    <source>
        <dbReference type="SAM" id="Coils"/>
    </source>
</evidence>